<dbReference type="Gene3D" id="3.30.9.10">
    <property type="entry name" value="D-Amino Acid Oxidase, subunit A, domain 2"/>
    <property type="match status" value="1"/>
</dbReference>
<evidence type="ECO:0000259" key="8">
    <source>
        <dbReference type="Pfam" id="PF01266"/>
    </source>
</evidence>
<evidence type="ECO:0000313" key="10">
    <source>
        <dbReference type="Proteomes" id="UP000245383"/>
    </source>
</evidence>
<dbReference type="GO" id="GO:0071949">
    <property type="term" value="F:FAD binding"/>
    <property type="evidence" value="ECO:0007669"/>
    <property type="project" value="InterPro"/>
</dbReference>
<comment type="similarity">
    <text evidence="2">Belongs to the DAMOX/DASOX family.</text>
</comment>
<dbReference type="STRING" id="133385.A0A2T9YQZ0"/>
<keyword evidence="5" id="KW-0560">Oxidoreductase</keyword>
<keyword evidence="7" id="KW-0812">Transmembrane</keyword>
<dbReference type="PANTHER" id="PTHR11530:SF11">
    <property type="entry name" value="D-ASPARTATE OXIDASE"/>
    <property type="match status" value="1"/>
</dbReference>
<reference evidence="9 10" key="1">
    <citation type="journal article" date="2018" name="MBio">
        <title>Comparative Genomics Reveals the Core Gene Toolbox for the Fungus-Insect Symbiosis.</title>
        <authorList>
            <person name="Wang Y."/>
            <person name="Stata M."/>
            <person name="Wang W."/>
            <person name="Stajich J.E."/>
            <person name="White M.M."/>
            <person name="Moncalvo J.M."/>
        </authorList>
    </citation>
    <scope>NUCLEOTIDE SEQUENCE [LARGE SCALE GENOMIC DNA]</scope>
    <source>
        <strain evidence="9 10">SWE-8-4</strain>
    </source>
</reference>
<keyword evidence="7" id="KW-1133">Transmembrane helix</keyword>
<evidence type="ECO:0000256" key="6">
    <source>
        <dbReference type="PIRSR" id="PIRSR000189-1"/>
    </source>
</evidence>
<gene>
    <name evidence="9" type="ORF">BB561_002292</name>
</gene>
<keyword evidence="10" id="KW-1185">Reference proteome</keyword>
<dbReference type="SUPFAM" id="SSF51971">
    <property type="entry name" value="Nucleotide-binding domain"/>
    <property type="match status" value="1"/>
</dbReference>
<sequence>MSTQQKQHIIILGAGVIGLTTALVLQRSGKYQVLIVSEHKVSSPSLDSKVIKVDDFEFRDPTTVPALKMASPYSGSHWRAISTNTEEQLQKCELQTYNTFMSLVKSNPAIPVKIVEGNDIYTFENTSSTWHFDHMHDFSVIKPSELPKGIKMGVKYKTLIINSPQYLVWLFNEFTKLGGLFKQAKVNSLRQLELFVNKFGPSNLPVSQLTIINCSALGSAHLTDVKDRKMHPIRGQVVVVYAPQVNRTVTKIGGKFMRYVIPRGDGTVILGGTHLAHDYNSTPNDQTTEEILAETLELVPELILDHSLVDPKQKLAQIKKKVLAVKVGFRPARLGGTRLEHDKIYGYSGNTIKVIHNYGHNGYGVQSSWGYANMVYSMLQQSKL</sequence>
<dbReference type="OrthoDB" id="2015447at2759"/>
<dbReference type="AlphaFoldDB" id="A0A2T9YQZ0"/>
<dbReference type="GO" id="GO:0005737">
    <property type="term" value="C:cytoplasm"/>
    <property type="evidence" value="ECO:0007669"/>
    <property type="project" value="TreeGrafter"/>
</dbReference>
<evidence type="ECO:0000256" key="7">
    <source>
        <dbReference type="SAM" id="Phobius"/>
    </source>
</evidence>
<evidence type="ECO:0000313" key="9">
    <source>
        <dbReference type="EMBL" id="PVU94742.1"/>
    </source>
</evidence>
<dbReference type="GO" id="GO:0019478">
    <property type="term" value="P:D-amino acid catabolic process"/>
    <property type="evidence" value="ECO:0007669"/>
    <property type="project" value="TreeGrafter"/>
</dbReference>
<feature type="transmembrane region" description="Helical" evidence="7">
    <location>
        <begin position="6"/>
        <end position="25"/>
    </location>
</feature>
<name>A0A2T9YQZ0_9FUNG</name>
<feature type="binding site" evidence="6">
    <location>
        <position position="330"/>
    </location>
    <ligand>
        <name>D-dopa</name>
        <dbReference type="ChEBI" id="CHEBI:149689"/>
    </ligand>
</feature>
<organism evidence="9 10">
    <name type="scientific">Smittium simulii</name>
    <dbReference type="NCBI Taxonomy" id="133385"/>
    <lineage>
        <taxon>Eukaryota</taxon>
        <taxon>Fungi</taxon>
        <taxon>Fungi incertae sedis</taxon>
        <taxon>Zoopagomycota</taxon>
        <taxon>Kickxellomycotina</taxon>
        <taxon>Harpellomycetes</taxon>
        <taxon>Harpellales</taxon>
        <taxon>Legeriomycetaceae</taxon>
        <taxon>Smittium</taxon>
    </lineage>
</organism>
<dbReference type="PIRSF" id="PIRSF000189">
    <property type="entry name" value="D-aa_oxidase"/>
    <property type="match status" value="1"/>
</dbReference>
<dbReference type="Gene3D" id="3.40.50.720">
    <property type="entry name" value="NAD(P)-binding Rossmann-like Domain"/>
    <property type="match status" value="1"/>
</dbReference>
<protein>
    <recommendedName>
        <fullName evidence="8">FAD dependent oxidoreductase domain-containing protein</fullName>
    </recommendedName>
</protein>
<evidence type="ECO:0000256" key="1">
    <source>
        <dbReference type="ARBA" id="ARBA00001974"/>
    </source>
</evidence>
<dbReference type="Pfam" id="PF01266">
    <property type="entry name" value="DAO"/>
    <property type="match status" value="1"/>
</dbReference>
<dbReference type="SUPFAM" id="SSF54373">
    <property type="entry name" value="FAD-linked reductases, C-terminal domain"/>
    <property type="match status" value="1"/>
</dbReference>
<keyword evidence="4 6" id="KW-0274">FAD</keyword>
<feature type="binding site" evidence="6">
    <location>
        <position position="186"/>
    </location>
    <ligand>
        <name>FAD</name>
        <dbReference type="ChEBI" id="CHEBI:57692"/>
    </ligand>
</feature>
<evidence type="ECO:0000256" key="5">
    <source>
        <dbReference type="ARBA" id="ARBA00023002"/>
    </source>
</evidence>
<evidence type="ECO:0000256" key="4">
    <source>
        <dbReference type="ARBA" id="ARBA00022827"/>
    </source>
</evidence>
<evidence type="ECO:0000256" key="2">
    <source>
        <dbReference type="ARBA" id="ARBA00006730"/>
    </source>
</evidence>
<evidence type="ECO:0000256" key="3">
    <source>
        <dbReference type="ARBA" id="ARBA00022630"/>
    </source>
</evidence>
<comment type="cofactor">
    <cofactor evidence="1 6">
        <name>FAD</name>
        <dbReference type="ChEBI" id="CHEBI:57692"/>
    </cofactor>
</comment>
<dbReference type="InterPro" id="IPR006076">
    <property type="entry name" value="FAD-dep_OxRdtase"/>
</dbReference>
<dbReference type="PANTHER" id="PTHR11530">
    <property type="entry name" value="D-AMINO ACID OXIDASE"/>
    <property type="match status" value="1"/>
</dbReference>
<dbReference type="GO" id="GO:0003884">
    <property type="term" value="F:D-amino-acid oxidase activity"/>
    <property type="evidence" value="ECO:0007669"/>
    <property type="project" value="InterPro"/>
</dbReference>
<dbReference type="Proteomes" id="UP000245383">
    <property type="component" value="Unassembled WGS sequence"/>
</dbReference>
<dbReference type="InterPro" id="IPR023209">
    <property type="entry name" value="DAO"/>
</dbReference>
<feature type="domain" description="FAD dependent oxidoreductase" evidence="8">
    <location>
        <begin position="9"/>
        <end position="375"/>
    </location>
</feature>
<keyword evidence="7" id="KW-0472">Membrane</keyword>
<accession>A0A2T9YQZ0</accession>
<feature type="binding site" evidence="6">
    <location>
        <position position="362"/>
    </location>
    <ligand>
        <name>D-dopa</name>
        <dbReference type="ChEBI" id="CHEBI:149689"/>
    </ligand>
</feature>
<dbReference type="EMBL" id="MBFR01000076">
    <property type="protein sequence ID" value="PVU94742.1"/>
    <property type="molecule type" value="Genomic_DNA"/>
</dbReference>
<comment type="caution">
    <text evidence="9">The sequence shown here is derived from an EMBL/GenBank/DDBJ whole genome shotgun (WGS) entry which is preliminary data.</text>
</comment>
<keyword evidence="3" id="KW-0285">Flavoprotein</keyword>
<proteinExistence type="inferred from homology"/>